<dbReference type="OrthoDB" id="9812272at2"/>
<evidence type="ECO:0000256" key="2">
    <source>
        <dbReference type="ARBA" id="ARBA00022723"/>
    </source>
</evidence>
<sequence>MTNVVLVGVELPRVNDFAESMIELHGLAEAADLNVTHVLTQKRERVHAGTYLGKGKLAELQGYLEGTESEAIIVNDELTPSQIKNLEAVLECEIMDRTMLILAIFAERAQTREAKLQVEVARLQYLMPRLAGMGISMSRQGGGSSGLANRGAGETKLELDRRTISDKINQYQRELKVVANERDNQRRSRQKKGLRVAALVGYTNAGKSSIMNTLVSSYHPQTAEKQVLEKDMLFATLDTSVRRIHPKYHQPFLLTDTVGFVDKLPTQLVKAFRSTLEEVVQADVLIHVIDASSPDSEKRQRVTEETLKAIGAEDKPMIYVWNKADLVPEVSQIMPKNHLWVSTYTGKGISELMSAIEAELFADEEQHVWLVPYDRGDVVALMNEEARIIELEYVEEGTQITAITPQHFIRNYGEFIVK</sequence>
<dbReference type="InterPro" id="IPR042108">
    <property type="entry name" value="GTPase_HflX_N_sf"/>
</dbReference>
<feature type="binding site" evidence="7">
    <location>
        <begin position="342"/>
        <end position="344"/>
    </location>
    <ligand>
        <name>GTP</name>
        <dbReference type="ChEBI" id="CHEBI:37565"/>
    </ligand>
</feature>
<feature type="binding site" evidence="7">
    <location>
        <begin position="234"/>
        <end position="238"/>
    </location>
    <ligand>
        <name>GTP</name>
        <dbReference type="ChEBI" id="CHEBI:37565"/>
    </ligand>
</feature>
<keyword evidence="3 6" id="KW-0547">Nucleotide-binding</keyword>
<dbReference type="Gene3D" id="6.10.250.2860">
    <property type="match status" value="1"/>
</dbReference>
<dbReference type="GO" id="GO:0005737">
    <property type="term" value="C:cytoplasm"/>
    <property type="evidence" value="ECO:0007669"/>
    <property type="project" value="UniProtKB-SubCell"/>
</dbReference>
<dbReference type="PRINTS" id="PR00326">
    <property type="entry name" value="GTP1OBG"/>
</dbReference>
<dbReference type="PIRSF" id="PIRSF006809">
    <property type="entry name" value="GTP-binding_hflX_prd"/>
    <property type="match status" value="1"/>
</dbReference>
<keyword evidence="4 8" id="KW-0460">Magnesium</keyword>
<keyword evidence="2 8" id="KW-0479">Metal-binding</keyword>
<dbReference type="STRING" id="2756.BFR44_10370"/>
<feature type="coiled-coil region" evidence="9">
    <location>
        <begin position="161"/>
        <end position="188"/>
    </location>
</feature>
<keyword evidence="12" id="KW-1185">Reference proteome</keyword>
<dbReference type="PANTHER" id="PTHR10229:SF4">
    <property type="entry name" value="GTPASE HFLX"/>
    <property type="match status" value="1"/>
</dbReference>
<dbReference type="GO" id="GO:0005525">
    <property type="term" value="F:GTP binding"/>
    <property type="evidence" value="ECO:0007669"/>
    <property type="project" value="UniProtKB-UniRule"/>
</dbReference>
<dbReference type="Pfam" id="PF13167">
    <property type="entry name" value="GTP-bdg_N"/>
    <property type="match status" value="1"/>
</dbReference>
<evidence type="ECO:0000259" key="10">
    <source>
        <dbReference type="PROSITE" id="PS51705"/>
    </source>
</evidence>
<accession>A0A1D2L616</accession>
<protein>
    <recommendedName>
        <fullName evidence="6">GTPase HflX</fullName>
    </recommendedName>
    <alternativeName>
        <fullName evidence="6">GTP-binding protein HflX</fullName>
    </alternativeName>
</protein>
<reference evidence="11 12" key="1">
    <citation type="submission" date="2017-09" db="EMBL/GenBank/DDBJ databases">
        <title>Complete Genome Sequences of Two Strains of the Meat Spoilage Bacterium Brochothrix thermosphacta Isolated from Ground Chicken.</title>
        <authorList>
            <person name="Paoli G.C."/>
            <person name="Wijey C."/>
            <person name="Chen C.-Y."/>
            <person name="Nguyen L."/>
            <person name="Yan X."/>
            <person name="Irwin P.L."/>
        </authorList>
    </citation>
    <scope>NUCLEOTIDE SEQUENCE [LARGE SCALE GENOMIC DNA]</scope>
    <source>
        <strain evidence="11 12">BI</strain>
    </source>
</reference>
<dbReference type="CDD" id="cd01878">
    <property type="entry name" value="HflX"/>
    <property type="match status" value="1"/>
</dbReference>
<dbReference type="EMBL" id="CP023483">
    <property type="protein sequence ID" value="ATF26234.1"/>
    <property type="molecule type" value="Genomic_DNA"/>
</dbReference>
<feature type="binding site" evidence="8">
    <location>
        <position position="208"/>
    </location>
    <ligand>
        <name>Mg(2+)</name>
        <dbReference type="ChEBI" id="CHEBI:18420"/>
    </ligand>
</feature>
<dbReference type="Gene3D" id="3.40.50.300">
    <property type="entry name" value="P-loop containing nucleotide triphosphate hydrolases"/>
    <property type="match status" value="1"/>
</dbReference>
<proteinExistence type="inferred from homology"/>
<dbReference type="HAMAP" id="MF_00900">
    <property type="entry name" value="GTPase_HflX"/>
    <property type="match status" value="1"/>
</dbReference>
<comment type="similarity">
    <text evidence="6">Belongs to the TRAFAC class OBG-HflX-like GTPase superfamily. HflX GTPase family.</text>
</comment>
<dbReference type="InterPro" id="IPR032305">
    <property type="entry name" value="GTP-bd_M"/>
</dbReference>
<evidence type="ECO:0000313" key="11">
    <source>
        <dbReference type="EMBL" id="ATF26234.1"/>
    </source>
</evidence>
<evidence type="ECO:0000256" key="5">
    <source>
        <dbReference type="ARBA" id="ARBA00023134"/>
    </source>
</evidence>
<evidence type="ECO:0000256" key="1">
    <source>
        <dbReference type="ARBA" id="ARBA00022490"/>
    </source>
</evidence>
<feature type="binding site" evidence="7">
    <location>
        <begin position="256"/>
        <end position="259"/>
    </location>
    <ligand>
        <name>GTP</name>
        <dbReference type="ChEBI" id="CHEBI:37565"/>
    </ligand>
</feature>
<dbReference type="AlphaFoldDB" id="A0A1D2L616"/>
<dbReference type="PANTHER" id="PTHR10229">
    <property type="entry name" value="GTP-BINDING PROTEIN HFLX"/>
    <property type="match status" value="1"/>
</dbReference>
<dbReference type="PROSITE" id="PS51705">
    <property type="entry name" value="G_HFLX"/>
    <property type="match status" value="1"/>
</dbReference>
<dbReference type="FunFam" id="3.40.50.11060:FF:000001">
    <property type="entry name" value="GTPase HflX"/>
    <property type="match status" value="1"/>
</dbReference>
<organism evidence="11 12">
    <name type="scientific">Brochothrix thermosphacta</name>
    <name type="common">Microbacterium thermosphactum</name>
    <dbReference type="NCBI Taxonomy" id="2756"/>
    <lineage>
        <taxon>Bacteria</taxon>
        <taxon>Bacillati</taxon>
        <taxon>Bacillota</taxon>
        <taxon>Bacilli</taxon>
        <taxon>Bacillales</taxon>
        <taxon>Listeriaceae</taxon>
        <taxon>Brochothrix</taxon>
    </lineage>
</organism>
<name>A0A1D2L616_BROTH</name>
<comment type="subunit">
    <text evidence="6">Monomer. Associates with the 50S ribosomal subunit.</text>
</comment>
<dbReference type="GeneID" id="66537085"/>
<evidence type="ECO:0000256" key="3">
    <source>
        <dbReference type="ARBA" id="ARBA00022741"/>
    </source>
</evidence>
<keyword evidence="1 6" id="KW-0963">Cytoplasm</keyword>
<dbReference type="SUPFAM" id="SSF52540">
    <property type="entry name" value="P-loop containing nucleoside triphosphate hydrolases"/>
    <property type="match status" value="1"/>
</dbReference>
<dbReference type="GO" id="GO:0046872">
    <property type="term" value="F:metal ion binding"/>
    <property type="evidence" value="ECO:0007669"/>
    <property type="project" value="UniProtKB-KW"/>
</dbReference>
<dbReference type="Pfam" id="PF01926">
    <property type="entry name" value="MMR_HSR1"/>
    <property type="match status" value="1"/>
</dbReference>
<gene>
    <name evidence="6 11" type="primary">hflX</name>
    <name evidence="11" type="ORF">CNY62_07420</name>
</gene>
<dbReference type="InterPro" id="IPR030394">
    <property type="entry name" value="G_HFLX_dom"/>
</dbReference>
<feature type="binding site" evidence="8">
    <location>
        <position position="236"/>
    </location>
    <ligand>
        <name>Mg(2+)</name>
        <dbReference type="ChEBI" id="CHEBI:18420"/>
    </ligand>
</feature>
<feature type="binding site" evidence="7">
    <location>
        <begin position="322"/>
        <end position="325"/>
    </location>
    <ligand>
        <name>GTP</name>
        <dbReference type="ChEBI" id="CHEBI:37565"/>
    </ligand>
</feature>
<dbReference type="Proteomes" id="UP000243591">
    <property type="component" value="Chromosome"/>
</dbReference>
<comment type="cofactor">
    <cofactor evidence="8">
        <name>Mg(2+)</name>
        <dbReference type="ChEBI" id="CHEBI:18420"/>
    </cofactor>
</comment>
<evidence type="ECO:0000256" key="7">
    <source>
        <dbReference type="PIRSR" id="PIRSR006809-1"/>
    </source>
</evidence>
<evidence type="ECO:0000256" key="4">
    <source>
        <dbReference type="ARBA" id="ARBA00022842"/>
    </source>
</evidence>
<evidence type="ECO:0000313" key="12">
    <source>
        <dbReference type="Proteomes" id="UP000243591"/>
    </source>
</evidence>
<dbReference type="InterPro" id="IPR006073">
    <property type="entry name" value="GTP-bd"/>
</dbReference>
<dbReference type="KEGG" id="bths:CNY62_07420"/>
<dbReference type="NCBIfam" id="TIGR03156">
    <property type="entry name" value="GTP_HflX"/>
    <property type="match status" value="1"/>
</dbReference>
<dbReference type="InterPro" id="IPR025121">
    <property type="entry name" value="GTPase_HflX_N"/>
</dbReference>
<comment type="subcellular location">
    <subcellularLocation>
        <location evidence="6">Cytoplasm</location>
    </subcellularLocation>
    <text evidence="6">May associate with membranes.</text>
</comment>
<evidence type="ECO:0000256" key="9">
    <source>
        <dbReference type="SAM" id="Coils"/>
    </source>
</evidence>
<dbReference type="Gene3D" id="3.40.50.11060">
    <property type="entry name" value="GTPase HflX, N-terminal domain"/>
    <property type="match status" value="1"/>
</dbReference>
<evidence type="ECO:0000256" key="6">
    <source>
        <dbReference type="HAMAP-Rule" id="MF_00900"/>
    </source>
</evidence>
<dbReference type="GO" id="GO:0043022">
    <property type="term" value="F:ribosome binding"/>
    <property type="evidence" value="ECO:0007669"/>
    <property type="project" value="TreeGrafter"/>
</dbReference>
<dbReference type="GO" id="GO:0003924">
    <property type="term" value="F:GTPase activity"/>
    <property type="evidence" value="ECO:0007669"/>
    <property type="project" value="UniProtKB-UniRule"/>
</dbReference>
<feature type="domain" description="Hflx-type G" evidence="10">
    <location>
        <begin position="195"/>
        <end position="364"/>
    </location>
</feature>
<comment type="function">
    <text evidence="6">GTPase that associates with the 50S ribosomal subunit and may have a role during protein synthesis or ribosome biogenesis.</text>
</comment>
<evidence type="ECO:0000256" key="8">
    <source>
        <dbReference type="PIRSR" id="PIRSR006809-2"/>
    </source>
</evidence>
<dbReference type="InterPro" id="IPR027417">
    <property type="entry name" value="P-loop_NTPase"/>
</dbReference>
<keyword evidence="9" id="KW-0175">Coiled coil</keyword>
<keyword evidence="5 6" id="KW-0342">GTP-binding</keyword>
<feature type="binding site" evidence="7">
    <location>
        <begin position="201"/>
        <end position="208"/>
    </location>
    <ligand>
        <name>GTP</name>
        <dbReference type="ChEBI" id="CHEBI:37565"/>
    </ligand>
</feature>
<dbReference type="Pfam" id="PF16360">
    <property type="entry name" value="GTP-bdg_M"/>
    <property type="match status" value="1"/>
</dbReference>
<dbReference type="RefSeq" id="WP_069125658.1">
    <property type="nucleotide sequence ID" value="NZ_CP016839.1"/>
</dbReference>
<dbReference type="InterPro" id="IPR016496">
    <property type="entry name" value="GTPase_HflX"/>
</dbReference>